<dbReference type="RefSeq" id="WP_378269104.1">
    <property type="nucleotide sequence ID" value="NZ_JBHUKR010000020.1"/>
</dbReference>
<reference evidence="3" key="1">
    <citation type="journal article" date="2019" name="Int. J. Syst. Evol. Microbiol.">
        <title>The Global Catalogue of Microorganisms (GCM) 10K type strain sequencing project: providing services to taxonomists for standard genome sequencing and annotation.</title>
        <authorList>
            <consortium name="The Broad Institute Genomics Platform"/>
            <consortium name="The Broad Institute Genome Sequencing Center for Infectious Disease"/>
            <person name="Wu L."/>
            <person name="Ma J."/>
        </authorList>
    </citation>
    <scope>NUCLEOTIDE SEQUENCE [LARGE SCALE GENOMIC DNA]</scope>
    <source>
        <strain evidence="3">CGMCC 4.7645</strain>
    </source>
</reference>
<keyword evidence="3" id="KW-1185">Reference proteome</keyword>
<sequence length="168" mass="17761">MGQGRRHGTGAATADDERGTIEKLVERSELDGADPAFAIGVGEHPRARIEVAGGTCLGHPVLPVPGLGDAGDLPADPIGHSREEPNGVMRNSERTRHEGPHRVVGIADHDVGPTGAGRREHGVRGGVEQDTPEHLARDLRSRCEDVGTATITLTGTTRRRGTLTRDAR</sequence>
<feature type="compositionally biased region" description="Basic and acidic residues" evidence="1">
    <location>
        <begin position="79"/>
        <end position="123"/>
    </location>
</feature>
<name>A0ABW5G0N4_9PSEU</name>
<evidence type="ECO:0000313" key="2">
    <source>
        <dbReference type="EMBL" id="MFD2420583.1"/>
    </source>
</evidence>
<accession>A0ABW5G0N4</accession>
<dbReference type="EMBL" id="JBHUKR010000020">
    <property type="protein sequence ID" value="MFD2420583.1"/>
    <property type="molecule type" value="Genomic_DNA"/>
</dbReference>
<organism evidence="2 3">
    <name type="scientific">Amycolatopsis pigmentata</name>
    <dbReference type="NCBI Taxonomy" id="450801"/>
    <lineage>
        <taxon>Bacteria</taxon>
        <taxon>Bacillati</taxon>
        <taxon>Actinomycetota</taxon>
        <taxon>Actinomycetes</taxon>
        <taxon>Pseudonocardiales</taxon>
        <taxon>Pseudonocardiaceae</taxon>
        <taxon>Amycolatopsis</taxon>
    </lineage>
</organism>
<feature type="region of interest" description="Disordered" evidence="1">
    <location>
        <begin position="68"/>
        <end position="134"/>
    </location>
</feature>
<gene>
    <name evidence="2" type="ORF">ACFSXZ_30075</name>
</gene>
<comment type="caution">
    <text evidence="2">The sequence shown here is derived from an EMBL/GenBank/DDBJ whole genome shotgun (WGS) entry which is preliminary data.</text>
</comment>
<proteinExistence type="predicted"/>
<evidence type="ECO:0000256" key="1">
    <source>
        <dbReference type="SAM" id="MobiDB-lite"/>
    </source>
</evidence>
<evidence type="ECO:0000313" key="3">
    <source>
        <dbReference type="Proteomes" id="UP001597417"/>
    </source>
</evidence>
<dbReference type="Proteomes" id="UP001597417">
    <property type="component" value="Unassembled WGS sequence"/>
</dbReference>
<protein>
    <submittedName>
        <fullName evidence="2">Uncharacterized protein</fullName>
    </submittedName>
</protein>
<feature type="region of interest" description="Disordered" evidence="1">
    <location>
        <begin position="1"/>
        <end position="20"/>
    </location>
</feature>